<proteinExistence type="predicted"/>
<feature type="region of interest" description="Disordered" evidence="1">
    <location>
        <begin position="279"/>
        <end position="319"/>
    </location>
</feature>
<organism evidence="3 4">
    <name type="scientific">Streptosporangium album</name>
    <dbReference type="NCBI Taxonomy" id="47479"/>
    <lineage>
        <taxon>Bacteria</taxon>
        <taxon>Bacillati</taxon>
        <taxon>Actinomycetota</taxon>
        <taxon>Actinomycetes</taxon>
        <taxon>Streptosporangiales</taxon>
        <taxon>Streptosporangiaceae</taxon>
        <taxon>Streptosporangium</taxon>
    </lineage>
</organism>
<dbReference type="RefSeq" id="WP_184753618.1">
    <property type="nucleotide sequence ID" value="NZ_BAABEK010000020.1"/>
</dbReference>
<evidence type="ECO:0000256" key="1">
    <source>
        <dbReference type="SAM" id="MobiDB-lite"/>
    </source>
</evidence>
<evidence type="ECO:0000313" key="3">
    <source>
        <dbReference type="EMBL" id="MBB4937207.1"/>
    </source>
</evidence>
<keyword evidence="2" id="KW-1133">Transmembrane helix</keyword>
<feature type="compositionally biased region" description="Low complexity" evidence="1">
    <location>
        <begin position="468"/>
        <end position="489"/>
    </location>
</feature>
<feature type="compositionally biased region" description="Low complexity" evidence="1">
    <location>
        <begin position="232"/>
        <end position="242"/>
    </location>
</feature>
<dbReference type="AlphaFoldDB" id="A0A7W7RSR1"/>
<comment type="caution">
    <text evidence="3">The sequence shown here is derived from an EMBL/GenBank/DDBJ whole genome shotgun (WGS) entry which is preliminary data.</text>
</comment>
<sequence length="538" mass="58199">MPQPLLGQRTRGELIAELYDRHAAGLFAYCHDQLGDSGSASAALAAVLDAVPDVEPPRAALYASARREIYLRDVVYAPPAAGTDPVAVFVERVLRDLRPHQREVLYLSGVCEMDTSELSWVLDVAADTADELTVSACRRFAQSLNLALASALVPDHLADVFGALPVAPVRDVLIRAPWAVPPAALRAAALRSQPGTAAAPPTLALRVKPLWPTTPAWPLPLPETAVDDESSPSDGFPDPFSFRDLPAPFAARDPEAVSAHEATTEPMPKLRDTVLTAMDDVLSRPRRPRLQRPRPRGAAPLPAPAPSASPLSAPLPADVLDDLPSENLFRPLTPEARAARLHTDRLVASAPRAEAVPDAFRDRSAETATDPTASEEAAQADPPLPGWPLRVEELDAQARTEQAPAPEWPEAEPAPSPERPATDRIPSPEWPDVDWAPYAKQPRDDTRRPKHAAPWSPEPEAEAEPETEASAPDGTGTTEPEAGTGTAQAARRERAGGRARHKHRPAREGRHYDWMWELVGFLVCVAIAMLVFFLMPTR</sequence>
<dbReference type="EMBL" id="JACHJU010000001">
    <property type="protein sequence ID" value="MBB4937207.1"/>
    <property type="molecule type" value="Genomic_DNA"/>
</dbReference>
<keyword evidence="4" id="KW-1185">Reference proteome</keyword>
<feature type="region of interest" description="Disordered" evidence="1">
    <location>
        <begin position="219"/>
        <end position="244"/>
    </location>
</feature>
<keyword evidence="2" id="KW-0812">Transmembrane</keyword>
<keyword evidence="2" id="KW-0472">Membrane</keyword>
<name>A0A7W7RSR1_9ACTN</name>
<evidence type="ECO:0000313" key="4">
    <source>
        <dbReference type="Proteomes" id="UP000534286"/>
    </source>
</evidence>
<reference evidence="3 4" key="1">
    <citation type="submission" date="2020-08" db="EMBL/GenBank/DDBJ databases">
        <title>Sequencing the genomes of 1000 actinobacteria strains.</title>
        <authorList>
            <person name="Klenk H.-P."/>
        </authorList>
    </citation>
    <scope>NUCLEOTIDE SEQUENCE [LARGE SCALE GENOMIC DNA]</scope>
    <source>
        <strain evidence="3 4">DSM 43023</strain>
    </source>
</reference>
<dbReference type="GO" id="GO:0000428">
    <property type="term" value="C:DNA-directed RNA polymerase complex"/>
    <property type="evidence" value="ECO:0007669"/>
    <property type="project" value="UniProtKB-KW"/>
</dbReference>
<evidence type="ECO:0000256" key="2">
    <source>
        <dbReference type="SAM" id="Phobius"/>
    </source>
</evidence>
<gene>
    <name evidence="3" type="ORF">FHR32_001512</name>
</gene>
<feature type="transmembrane region" description="Helical" evidence="2">
    <location>
        <begin position="514"/>
        <end position="535"/>
    </location>
</feature>
<accession>A0A7W7RSR1</accession>
<protein>
    <submittedName>
        <fullName evidence="3">DNA-directed RNA polymerase specialized sigma24 family protein</fullName>
    </submittedName>
</protein>
<feature type="region of interest" description="Disordered" evidence="1">
    <location>
        <begin position="350"/>
        <end position="507"/>
    </location>
</feature>
<keyword evidence="3" id="KW-0240">DNA-directed RNA polymerase</keyword>
<feature type="compositionally biased region" description="Basic residues" evidence="1">
    <location>
        <begin position="284"/>
        <end position="295"/>
    </location>
</feature>
<keyword evidence="3" id="KW-0804">Transcription</keyword>
<feature type="compositionally biased region" description="Low complexity" evidence="1">
    <location>
        <begin position="308"/>
        <end position="318"/>
    </location>
</feature>
<dbReference type="Proteomes" id="UP000534286">
    <property type="component" value="Unassembled WGS sequence"/>
</dbReference>